<accession>A0A9J6CVT3</accession>
<dbReference type="InterPro" id="IPR036179">
    <property type="entry name" value="Ig-like_dom_sf"/>
</dbReference>
<evidence type="ECO:0000313" key="4">
    <source>
        <dbReference type="Proteomes" id="UP000821866"/>
    </source>
</evidence>
<keyword evidence="4" id="KW-1185">Reference proteome</keyword>
<evidence type="ECO:0000256" key="1">
    <source>
        <dbReference type="SAM" id="MobiDB-lite"/>
    </source>
</evidence>
<reference evidence="3" key="1">
    <citation type="journal article" date="2020" name="Cell">
        <title>Large-Scale Comparative Analyses of Tick Genomes Elucidate Their Genetic Diversity and Vector Capacities.</title>
        <authorList>
            <consortium name="Tick Genome and Microbiome Consortium (TIGMIC)"/>
            <person name="Jia N."/>
            <person name="Wang J."/>
            <person name="Shi W."/>
            <person name="Du L."/>
            <person name="Sun Y."/>
            <person name="Zhan W."/>
            <person name="Jiang J.F."/>
            <person name="Wang Q."/>
            <person name="Zhang B."/>
            <person name="Ji P."/>
            <person name="Bell-Sakyi L."/>
            <person name="Cui X.M."/>
            <person name="Yuan T.T."/>
            <person name="Jiang B.G."/>
            <person name="Yang W.F."/>
            <person name="Lam T.T."/>
            <person name="Chang Q.C."/>
            <person name="Ding S.J."/>
            <person name="Wang X.J."/>
            <person name="Zhu J.G."/>
            <person name="Ruan X.D."/>
            <person name="Zhao L."/>
            <person name="Wei J.T."/>
            <person name="Ye R.Z."/>
            <person name="Que T.C."/>
            <person name="Du C.H."/>
            <person name="Zhou Y.H."/>
            <person name="Cheng J.X."/>
            <person name="Dai P.F."/>
            <person name="Guo W.B."/>
            <person name="Han X.H."/>
            <person name="Huang E.J."/>
            <person name="Li L.F."/>
            <person name="Wei W."/>
            <person name="Gao Y.C."/>
            <person name="Liu J.Z."/>
            <person name="Shao H.Z."/>
            <person name="Wang X."/>
            <person name="Wang C.C."/>
            <person name="Yang T.C."/>
            <person name="Huo Q.B."/>
            <person name="Li W."/>
            <person name="Chen H.Y."/>
            <person name="Chen S.E."/>
            <person name="Zhou L.G."/>
            <person name="Ni X.B."/>
            <person name="Tian J.H."/>
            <person name="Sheng Y."/>
            <person name="Liu T."/>
            <person name="Pan Y.S."/>
            <person name="Xia L.Y."/>
            <person name="Li J."/>
            <person name="Zhao F."/>
            <person name="Cao W.C."/>
        </authorList>
    </citation>
    <scope>NUCLEOTIDE SEQUENCE</scope>
    <source>
        <strain evidence="3">Rmic-2018</strain>
    </source>
</reference>
<dbReference type="InterPro" id="IPR003599">
    <property type="entry name" value="Ig_sub"/>
</dbReference>
<gene>
    <name evidence="3" type="ORF">HPB51_028996</name>
</gene>
<comment type="caution">
    <text evidence="3">The sequence shown here is derived from an EMBL/GenBank/DDBJ whole genome shotgun (WGS) entry which is preliminary data.</text>
</comment>
<feature type="compositionally biased region" description="Basic and acidic residues" evidence="1">
    <location>
        <begin position="1"/>
        <end position="12"/>
    </location>
</feature>
<dbReference type="InterPro" id="IPR013783">
    <property type="entry name" value="Ig-like_fold"/>
</dbReference>
<dbReference type="AlphaFoldDB" id="A0A9J6CVT3"/>
<dbReference type="SUPFAM" id="SSF48726">
    <property type="entry name" value="Immunoglobulin"/>
    <property type="match status" value="1"/>
</dbReference>
<proteinExistence type="predicted"/>
<dbReference type="InterPro" id="IPR007110">
    <property type="entry name" value="Ig-like_dom"/>
</dbReference>
<protein>
    <recommendedName>
        <fullName evidence="2">Ig-like domain-containing protein</fullName>
    </recommendedName>
</protein>
<evidence type="ECO:0000313" key="3">
    <source>
        <dbReference type="EMBL" id="KAH7934637.1"/>
    </source>
</evidence>
<feature type="region of interest" description="Disordered" evidence="1">
    <location>
        <begin position="1"/>
        <end position="20"/>
    </location>
</feature>
<organism evidence="3 4">
    <name type="scientific">Rhipicephalus microplus</name>
    <name type="common">Cattle tick</name>
    <name type="synonym">Boophilus microplus</name>
    <dbReference type="NCBI Taxonomy" id="6941"/>
    <lineage>
        <taxon>Eukaryota</taxon>
        <taxon>Metazoa</taxon>
        <taxon>Ecdysozoa</taxon>
        <taxon>Arthropoda</taxon>
        <taxon>Chelicerata</taxon>
        <taxon>Arachnida</taxon>
        <taxon>Acari</taxon>
        <taxon>Parasitiformes</taxon>
        <taxon>Ixodida</taxon>
        <taxon>Ixodoidea</taxon>
        <taxon>Ixodidae</taxon>
        <taxon>Rhipicephalinae</taxon>
        <taxon>Rhipicephalus</taxon>
        <taxon>Boophilus</taxon>
    </lineage>
</organism>
<name>A0A9J6CVT3_RHIMP</name>
<evidence type="ECO:0000259" key="2">
    <source>
        <dbReference type="PROSITE" id="PS50835"/>
    </source>
</evidence>
<reference evidence="3" key="2">
    <citation type="submission" date="2021-09" db="EMBL/GenBank/DDBJ databases">
        <authorList>
            <person name="Jia N."/>
            <person name="Wang J."/>
            <person name="Shi W."/>
            <person name="Du L."/>
            <person name="Sun Y."/>
            <person name="Zhan W."/>
            <person name="Jiang J."/>
            <person name="Wang Q."/>
            <person name="Zhang B."/>
            <person name="Ji P."/>
            <person name="Sakyi L.B."/>
            <person name="Cui X."/>
            <person name="Yuan T."/>
            <person name="Jiang B."/>
            <person name="Yang W."/>
            <person name="Lam T.T.-Y."/>
            <person name="Chang Q."/>
            <person name="Ding S."/>
            <person name="Wang X."/>
            <person name="Zhu J."/>
            <person name="Ruan X."/>
            <person name="Zhao L."/>
            <person name="Wei J."/>
            <person name="Que T."/>
            <person name="Du C."/>
            <person name="Cheng J."/>
            <person name="Dai P."/>
            <person name="Han X."/>
            <person name="Huang E."/>
            <person name="Gao Y."/>
            <person name="Liu J."/>
            <person name="Shao H."/>
            <person name="Ye R."/>
            <person name="Li L."/>
            <person name="Wei W."/>
            <person name="Wang X."/>
            <person name="Wang C."/>
            <person name="Huo Q."/>
            <person name="Li W."/>
            <person name="Guo W."/>
            <person name="Chen H."/>
            <person name="Chen S."/>
            <person name="Zhou L."/>
            <person name="Zhou L."/>
            <person name="Ni X."/>
            <person name="Tian J."/>
            <person name="Zhou Y."/>
            <person name="Sheng Y."/>
            <person name="Liu T."/>
            <person name="Pan Y."/>
            <person name="Xia L."/>
            <person name="Li J."/>
            <person name="Zhao F."/>
            <person name="Cao W."/>
        </authorList>
    </citation>
    <scope>NUCLEOTIDE SEQUENCE</scope>
    <source>
        <strain evidence="3">Rmic-2018</strain>
        <tissue evidence="3">Larvae</tissue>
    </source>
</reference>
<dbReference type="SMART" id="SM00409">
    <property type="entry name" value="IG"/>
    <property type="match status" value="1"/>
</dbReference>
<feature type="domain" description="Ig-like" evidence="2">
    <location>
        <begin position="58"/>
        <end position="151"/>
    </location>
</feature>
<dbReference type="EMBL" id="JABSTU010006112">
    <property type="protein sequence ID" value="KAH7934637.1"/>
    <property type="molecule type" value="Genomic_DNA"/>
</dbReference>
<dbReference type="Gene3D" id="2.60.40.10">
    <property type="entry name" value="Immunoglobulins"/>
    <property type="match status" value="1"/>
</dbReference>
<sequence length="210" mass="23328">MAAETDCKEHKKDNRVRHSLSATSSDVRLFRPRTQLRELDQRACEDGGSTRAWLETAPARHRTRHACRARKTRGTETPRNVTALAGHTVRLYCPVADTPSRASLGKKNHRQRSFPNGTLVVTQVQRSQDTGWYECTARDTQGNTARGQLVLRVMNTVVEGAGNSDHLGFFNVHPNLSTQVHSVSASIRMQPPQPEFDPATCGSAAEYLSH</sequence>
<dbReference type="Proteomes" id="UP000821866">
    <property type="component" value="Unassembled WGS sequence"/>
</dbReference>
<dbReference type="PROSITE" id="PS50835">
    <property type="entry name" value="IG_LIKE"/>
    <property type="match status" value="1"/>
</dbReference>